<sequence length="144" mass="15347">MIAALPAANPITGIGLFTTDVSDGLKGIVRPSETGLFFQTAFLPMATICREGESIYALRCRFCGIWILLHCRLCAAGGWFRAAVMRVGSRVFRFGLWRFLRCGLPAAFGVCAVLKGLAAWVAVVVAGRGCGGRWAVQGGMGGFE</sequence>
<comment type="caution">
    <text evidence="1">The sequence shown here is derived from an EMBL/GenBank/DDBJ whole genome shotgun (WGS) entry which is preliminary data.</text>
</comment>
<dbReference type="AlphaFoldDB" id="D4DMF2"/>
<organism evidence="1 2">
    <name type="scientific">Neisseria elongata subsp. glycolytica ATCC 29315</name>
    <dbReference type="NCBI Taxonomy" id="546263"/>
    <lineage>
        <taxon>Bacteria</taxon>
        <taxon>Pseudomonadati</taxon>
        <taxon>Pseudomonadota</taxon>
        <taxon>Betaproteobacteria</taxon>
        <taxon>Neisseriales</taxon>
        <taxon>Neisseriaceae</taxon>
        <taxon>Neisseria</taxon>
    </lineage>
</organism>
<evidence type="ECO:0000313" key="1">
    <source>
        <dbReference type="EMBL" id="EFE51004.1"/>
    </source>
</evidence>
<name>D4DMF2_NEIEG</name>
<protein>
    <submittedName>
        <fullName evidence="1">Uncharacterized protein</fullName>
    </submittedName>
</protein>
<dbReference type="EMBL" id="ADBF01000005">
    <property type="protein sequence ID" value="EFE51004.1"/>
    <property type="molecule type" value="Genomic_DNA"/>
</dbReference>
<evidence type="ECO:0000313" key="2">
    <source>
        <dbReference type="Proteomes" id="UP000005536"/>
    </source>
</evidence>
<gene>
    <name evidence="1" type="ORF">NEIELOOT_00220</name>
</gene>
<reference evidence="1 2" key="1">
    <citation type="submission" date="2010-02" db="EMBL/GenBank/DDBJ databases">
        <authorList>
            <person name="Weinstock G."/>
            <person name="Sodergren E."/>
            <person name="Clifton S."/>
            <person name="Fulton L."/>
            <person name="Fulton B."/>
            <person name="Courtney L."/>
            <person name="Fronick C."/>
            <person name="Harrison M."/>
            <person name="Strong C."/>
            <person name="Farmer C."/>
            <person name="Delahaunty K."/>
            <person name="Markovic C."/>
            <person name="Hall O."/>
            <person name="Minx P."/>
            <person name="Tomlinson C."/>
            <person name="Mitreva M."/>
            <person name="Nelson J."/>
            <person name="Hou S."/>
            <person name="Wollam A."/>
            <person name="Pepin K.H."/>
            <person name="Johnson M."/>
            <person name="Bhonagiri V."/>
            <person name="Zhang X."/>
            <person name="Suruliraj S."/>
            <person name="Warren W."/>
            <person name="Chinwalla A."/>
            <person name="Mardis E.R."/>
            <person name="Wilson R.K."/>
        </authorList>
    </citation>
    <scope>NUCLEOTIDE SEQUENCE [LARGE SCALE GENOMIC DNA]</scope>
    <source>
        <strain evidence="1 2">ATCC 29315</strain>
    </source>
</reference>
<proteinExistence type="predicted"/>
<accession>D4DMF2</accession>
<dbReference type="Proteomes" id="UP000005536">
    <property type="component" value="Unassembled WGS sequence"/>
</dbReference>